<comment type="caution">
    <text evidence="2">The sequence shown here is derived from an EMBL/GenBank/DDBJ whole genome shotgun (WGS) entry which is preliminary data.</text>
</comment>
<evidence type="ECO:0000256" key="1">
    <source>
        <dbReference type="SAM" id="Phobius"/>
    </source>
</evidence>
<sequence>MAAETQPLLVNQVNGEYDIHFRSINPLNSQKCHWEGFLEQNKTEVKIKFSDGTIRDYKMYLELEKTKICWKVFTSSVIATFHEQNIGVNQTAEGEGLEFELSKGLTFTLQRERELQKLIINSKHSAIGNRELLAEDNASKGEICLYGTGVVGLGALACLCSPLIAACAILYCALNDCDN</sequence>
<organism evidence="2 3">
    <name type="scientific">Parashewanella curva</name>
    <dbReference type="NCBI Taxonomy" id="2338552"/>
    <lineage>
        <taxon>Bacteria</taxon>
        <taxon>Pseudomonadati</taxon>
        <taxon>Pseudomonadota</taxon>
        <taxon>Gammaproteobacteria</taxon>
        <taxon>Alteromonadales</taxon>
        <taxon>Shewanellaceae</taxon>
        <taxon>Parashewanella</taxon>
    </lineage>
</organism>
<evidence type="ECO:0000313" key="3">
    <source>
        <dbReference type="Proteomes" id="UP000281474"/>
    </source>
</evidence>
<keyword evidence="3" id="KW-1185">Reference proteome</keyword>
<keyword evidence="1" id="KW-0472">Membrane</keyword>
<gene>
    <name evidence="2" type="ORF">D5018_17330</name>
</gene>
<reference evidence="2 3" key="1">
    <citation type="submission" date="2018-09" db="EMBL/GenBank/DDBJ databases">
        <title>Phylogeny of the Shewanellaceae, and recommendation for two new genera, Pseudoshewanella and Parashewanella.</title>
        <authorList>
            <person name="Wang G."/>
        </authorList>
    </citation>
    <scope>NUCLEOTIDE SEQUENCE [LARGE SCALE GENOMIC DNA]</scope>
    <source>
        <strain evidence="2 3">C51</strain>
    </source>
</reference>
<protein>
    <submittedName>
        <fullName evidence="2">Uncharacterized protein</fullName>
    </submittedName>
</protein>
<feature type="transmembrane region" description="Helical" evidence="1">
    <location>
        <begin position="145"/>
        <end position="174"/>
    </location>
</feature>
<keyword evidence="1" id="KW-1133">Transmembrane helix</keyword>
<evidence type="ECO:0000313" key="2">
    <source>
        <dbReference type="EMBL" id="RLV58441.1"/>
    </source>
</evidence>
<name>A0A3L8PSR2_9GAMM</name>
<keyword evidence="1" id="KW-0812">Transmembrane</keyword>
<dbReference type="EMBL" id="QZEI01000072">
    <property type="protein sequence ID" value="RLV58441.1"/>
    <property type="molecule type" value="Genomic_DNA"/>
</dbReference>
<dbReference type="AlphaFoldDB" id="A0A3L8PSR2"/>
<dbReference type="RefSeq" id="WP_121840247.1">
    <property type="nucleotide sequence ID" value="NZ_ML014821.1"/>
</dbReference>
<proteinExistence type="predicted"/>
<dbReference type="Proteomes" id="UP000281474">
    <property type="component" value="Unassembled WGS sequence"/>
</dbReference>
<accession>A0A3L8PSR2</accession>